<dbReference type="InterPro" id="IPR012951">
    <property type="entry name" value="BBE"/>
</dbReference>
<dbReference type="PROSITE" id="PS51387">
    <property type="entry name" value="FAD_PCMH"/>
    <property type="match status" value="1"/>
</dbReference>
<evidence type="ECO:0000256" key="2">
    <source>
        <dbReference type="ARBA" id="ARBA00023002"/>
    </source>
</evidence>
<comment type="similarity">
    <text evidence="1">Belongs to the oxygen-dependent FAD-linked oxidoreductase family.</text>
</comment>
<dbReference type="PANTHER" id="PTHR13878">
    <property type="entry name" value="GULONOLACTONE OXIDASE"/>
    <property type="match status" value="1"/>
</dbReference>
<dbReference type="Gene3D" id="3.30.465.10">
    <property type="match status" value="2"/>
</dbReference>
<dbReference type="Pfam" id="PF08031">
    <property type="entry name" value="BBE"/>
    <property type="match status" value="1"/>
</dbReference>
<dbReference type="Pfam" id="PF01565">
    <property type="entry name" value="FAD_binding_4"/>
    <property type="match status" value="1"/>
</dbReference>
<dbReference type="InterPro" id="IPR036318">
    <property type="entry name" value="FAD-bd_PCMH-like_sf"/>
</dbReference>
<keyword evidence="5" id="KW-1185">Reference proteome</keyword>
<dbReference type="EMBL" id="JAWRVE010000177">
    <property type="protein sequence ID" value="KAL1851075.1"/>
    <property type="molecule type" value="Genomic_DNA"/>
</dbReference>
<comment type="caution">
    <text evidence="4">The sequence shown here is derived from an EMBL/GenBank/DDBJ whole genome shotgun (WGS) entry which is preliminary data.</text>
</comment>
<feature type="domain" description="FAD-binding PCMH-type" evidence="3">
    <location>
        <begin position="21"/>
        <end position="209"/>
    </location>
</feature>
<evidence type="ECO:0000259" key="3">
    <source>
        <dbReference type="PROSITE" id="PS51387"/>
    </source>
</evidence>
<evidence type="ECO:0000313" key="5">
    <source>
        <dbReference type="Proteomes" id="UP001583177"/>
    </source>
</evidence>
<keyword evidence="2" id="KW-0560">Oxidoreductase</keyword>
<dbReference type="InterPro" id="IPR050432">
    <property type="entry name" value="FAD-linked_Oxidoreductases_BP"/>
</dbReference>
<dbReference type="InterPro" id="IPR016166">
    <property type="entry name" value="FAD-bd_PCMH"/>
</dbReference>
<dbReference type="PANTHER" id="PTHR13878:SF91">
    <property type="entry name" value="FAD BINDING DOMAIN PROTEIN (AFU_ORTHOLOGUE AFUA_6G12070)-RELATED"/>
    <property type="match status" value="1"/>
</dbReference>
<organism evidence="4 5">
    <name type="scientific">Diaporthe australafricana</name>
    <dbReference type="NCBI Taxonomy" id="127596"/>
    <lineage>
        <taxon>Eukaryota</taxon>
        <taxon>Fungi</taxon>
        <taxon>Dikarya</taxon>
        <taxon>Ascomycota</taxon>
        <taxon>Pezizomycotina</taxon>
        <taxon>Sordariomycetes</taxon>
        <taxon>Sordariomycetidae</taxon>
        <taxon>Diaporthales</taxon>
        <taxon>Diaporthaceae</taxon>
        <taxon>Diaporthe</taxon>
    </lineage>
</organism>
<name>A0ABR3W2L3_9PEZI</name>
<proteinExistence type="inferred from homology"/>
<evidence type="ECO:0000313" key="4">
    <source>
        <dbReference type="EMBL" id="KAL1851075.1"/>
    </source>
</evidence>
<dbReference type="InterPro" id="IPR016169">
    <property type="entry name" value="FAD-bd_PCMH_sub2"/>
</dbReference>
<evidence type="ECO:0000256" key="1">
    <source>
        <dbReference type="ARBA" id="ARBA00005466"/>
    </source>
</evidence>
<dbReference type="SUPFAM" id="SSF56176">
    <property type="entry name" value="FAD-binding/transporter-associated domain-like"/>
    <property type="match status" value="1"/>
</dbReference>
<accession>A0ABR3W2L3</accession>
<dbReference type="InterPro" id="IPR006094">
    <property type="entry name" value="Oxid_FAD_bind_N"/>
</dbReference>
<sequence>MPGWFQKSCNPFSALEQPCELGTYASYSINVTSAEDIAAGIKFSKAHNIRLVIKNKGHELIMIGPSFSASGKSTGKGGLSLWTNNMKDIEVIPEYESNSYTGPAIKVGAGVMGLEVYEAAGASGYLMVGGNCPSVGMAGGYAQGGGHSGLSSTYGLAADNVLEWEAVTADGEYLTATPDENADLYWALSGGGGGTYAVVTSMTVRLYEDGPVGGGYLTFDNSTVGTDVLWDAVELFNERLPTLTNNSGITLAYSLASNAFGIYNLVAPGRSSTEVEEVLQPFLTDLEGLGIPYNVSTHESSTYLEQLHRDYSPFPDGPFATSALLSGRLIPKATLLDPSSNAGLTPVLRSALASGQFVALMQSIDVAIGSGSSLAIQPVADNAVLPAWRGAAIQAIITAPWDWTVPRSEMERRQRVLADEITPALGAATPGSGTYLNEANFQQKDWQTEFFGSNYPRLLEIKKKYDPESLFYATQAVGSEAWEVDEVGRLCRAST</sequence>
<gene>
    <name evidence="4" type="ORF">Daus18300_012684</name>
</gene>
<protein>
    <recommendedName>
        <fullName evidence="3">FAD-binding PCMH-type domain-containing protein</fullName>
    </recommendedName>
</protein>
<dbReference type="Proteomes" id="UP001583177">
    <property type="component" value="Unassembled WGS sequence"/>
</dbReference>
<reference evidence="4 5" key="1">
    <citation type="journal article" date="2024" name="IMA Fungus">
        <title>IMA Genome - F19 : A genome assembly and annotation guide to empower mycologists, including annotated draft genome sequences of Ceratocystis pirilliformis, Diaporthe australafricana, Fusarium ophioides, Paecilomyces lecythidis, and Sporothrix stenoceras.</title>
        <authorList>
            <person name="Aylward J."/>
            <person name="Wilson A.M."/>
            <person name="Visagie C.M."/>
            <person name="Spraker J."/>
            <person name="Barnes I."/>
            <person name="Buitendag C."/>
            <person name="Ceriani C."/>
            <person name="Del Mar Angel L."/>
            <person name="du Plessis D."/>
            <person name="Fuchs T."/>
            <person name="Gasser K."/>
            <person name="Kramer D."/>
            <person name="Li W."/>
            <person name="Munsamy K."/>
            <person name="Piso A."/>
            <person name="Price J.L."/>
            <person name="Sonnekus B."/>
            <person name="Thomas C."/>
            <person name="van der Nest A."/>
            <person name="van Dijk A."/>
            <person name="van Heerden A."/>
            <person name="van Vuuren N."/>
            <person name="Yilmaz N."/>
            <person name="Duong T.A."/>
            <person name="van der Merwe N.A."/>
            <person name="Wingfield M.J."/>
            <person name="Wingfield B.D."/>
        </authorList>
    </citation>
    <scope>NUCLEOTIDE SEQUENCE [LARGE SCALE GENOMIC DNA]</scope>
    <source>
        <strain evidence="4 5">CMW 18300</strain>
    </source>
</reference>